<dbReference type="InterPro" id="IPR002921">
    <property type="entry name" value="Fungal_lipase-type"/>
</dbReference>
<dbReference type="SUPFAM" id="SSF53474">
    <property type="entry name" value="alpha/beta-Hydrolases"/>
    <property type="match status" value="1"/>
</dbReference>
<dbReference type="AlphaFoldDB" id="A0A438KJG9"/>
<name>A0A438KJG9_VITVI</name>
<proteinExistence type="predicted"/>
<reference evidence="3 4" key="1">
    <citation type="journal article" date="2018" name="PLoS Genet.">
        <title>Population sequencing reveals clonal diversity and ancestral inbreeding in the grapevine cultivar Chardonnay.</title>
        <authorList>
            <person name="Roach M.J."/>
            <person name="Johnson D.L."/>
            <person name="Bohlmann J."/>
            <person name="van Vuuren H.J."/>
            <person name="Jones S.J."/>
            <person name="Pretorius I.S."/>
            <person name="Schmidt S.A."/>
            <person name="Borneman A.R."/>
        </authorList>
    </citation>
    <scope>NUCLEOTIDE SEQUENCE [LARGE SCALE GENOMIC DNA]</scope>
    <source>
        <strain evidence="4">cv. Chardonnay</strain>
        <tissue evidence="3">Leaf</tissue>
    </source>
</reference>
<dbReference type="Proteomes" id="UP000288805">
    <property type="component" value="Unassembled WGS sequence"/>
</dbReference>
<organism evidence="3 4">
    <name type="scientific">Vitis vinifera</name>
    <name type="common">Grape</name>
    <dbReference type="NCBI Taxonomy" id="29760"/>
    <lineage>
        <taxon>Eukaryota</taxon>
        <taxon>Viridiplantae</taxon>
        <taxon>Streptophyta</taxon>
        <taxon>Embryophyta</taxon>
        <taxon>Tracheophyta</taxon>
        <taxon>Spermatophyta</taxon>
        <taxon>Magnoliopsida</taxon>
        <taxon>eudicotyledons</taxon>
        <taxon>Gunneridae</taxon>
        <taxon>Pentapetalae</taxon>
        <taxon>rosids</taxon>
        <taxon>Vitales</taxon>
        <taxon>Vitaceae</taxon>
        <taxon>Viteae</taxon>
        <taxon>Vitis</taxon>
    </lineage>
</organism>
<evidence type="ECO:0000256" key="1">
    <source>
        <dbReference type="ARBA" id="ARBA00022801"/>
    </source>
</evidence>
<dbReference type="GO" id="GO:0006629">
    <property type="term" value="P:lipid metabolic process"/>
    <property type="evidence" value="ECO:0007669"/>
    <property type="project" value="InterPro"/>
</dbReference>
<accession>A0A438KJG9</accession>
<dbReference type="Pfam" id="PF01764">
    <property type="entry name" value="Lipase_3"/>
    <property type="match status" value="1"/>
</dbReference>
<evidence type="ECO:0000259" key="2">
    <source>
        <dbReference type="Pfam" id="PF01764"/>
    </source>
</evidence>
<dbReference type="CDD" id="cd00741">
    <property type="entry name" value="Lipase"/>
    <property type="match status" value="1"/>
</dbReference>
<gene>
    <name evidence="3" type="primary">PAD4_1</name>
    <name evidence="3" type="ORF">CK203_002050</name>
</gene>
<feature type="domain" description="Fungal lipase-type" evidence="2">
    <location>
        <begin position="120"/>
        <end position="197"/>
    </location>
</feature>
<sequence>MDAETSLFESSEMLATFISSTPVLQDSWRLCSLANTSASVVTDQVRGIAYVAFSGPLCPLLQTPAALTWRLWTAPLMAFFHRCSSAMLSISTKTLLCFMLPFYITSSPCTPHRPFLIRFDSNRESKAVVMTGHSMGGAVASLSALWLLSHLQSTSSALPVLCITFGSPLLGNEALSRAILRERWAGNFCHVVSNHDFRAKTLLGSFTFLVYPAATFCPTILALVDDFSAISFRDNPVISFCVAFRSGIGGHHRRRMAAVKMLELMFTTASPGFTQGEPPESSYEAGVALAVQSCGLAGQESIAGPAKDCLKMAKRVNPLPPHLNSANLAITLSKNVPYRAQIEWFKASCDKSDDQMATTTPSN</sequence>
<dbReference type="PANTHER" id="PTHR47413">
    <property type="entry name" value="LIPASE-LIKE PAD4"/>
    <property type="match status" value="1"/>
</dbReference>
<dbReference type="InterPro" id="IPR029058">
    <property type="entry name" value="AB_hydrolase_fold"/>
</dbReference>
<keyword evidence="1" id="KW-0378">Hydrolase</keyword>
<evidence type="ECO:0000313" key="3">
    <source>
        <dbReference type="EMBL" id="RVX21342.1"/>
    </source>
</evidence>
<dbReference type="EMBL" id="QGNW01000005">
    <property type="protein sequence ID" value="RVX21342.1"/>
    <property type="molecule type" value="Genomic_DNA"/>
</dbReference>
<dbReference type="Gene3D" id="3.40.50.1820">
    <property type="entry name" value="alpha/beta hydrolase"/>
    <property type="match status" value="1"/>
</dbReference>
<evidence type="ECO:0000313" key="4">
    <source>
        <dbReference type="Proteomes" id="UP000288805"/>
    </source>
</evidence>
<comment type="caution">
    <text evidence="3">The sequence shown here is derived from an EMBL/GenBank/DDBJ whole genome shotgun (WGS) entry which is preliminary data.</text>
</comment>
<protein>
    <submittedName>
        <fullName evidence="3">Lipase-like PAD4</fullName>
    </submittedName>
</protein>
<dbReference type="GO" id="GO:0016787">
    <property type="term" value="F:hydrolase activity"/>
    <property type="evidence" value="ECO:0007669"/>
    <property type="project" value="UniProtKB-KW"/>
</dbReference>
<dbReference type="PANTHER" id="PTHR47413:SF2">
    <property type="entry name" value="LIPASE-LIKE PAD4"/>
    <property type="match status" value="1"/>
</dbReference>